<dbReference type="InterPro" id="IPR017900">
    <property type="entry name" value="4Fe4S_Fe_S_CS"/>
</dbReference>
<keyword evidence="2" id="KW-0004">4Fe-4S</keyword>
<comment type="caution">
    <text evidence="9">The sequence shown here is derived from an EMBL/GenBank/DDBJ whole genome shotgun (WGS) entry which is preliminary data.</text>
</comment>
<evidence type="ECO:0000259" key="8">
    <source>
        <dbReference type="PROSITE" id="PS51379"/>
    </source>
</evidence>
<dbReference type="AlphaFoldDB" id="A0A367ZJL6"/>
<keyword evidence="6" id="KW-0408">Iron</keyword>
<gene>
    <name evidence="9" type="ORF">OZSIB_1565</name>
</gene>
<evidence type="ECO:0000256" key="3">
    <source>
        <dbReference type="ARBA" id="ARBA00022723"/>
    </source>
</evidence>
<keyword evidence="7" id="KW-0411">Iron-sulfur</keyword>
<keyword evidence="3" id="KW-0479">Metal-binding</keyword>
<feature type="domain" description="4Fe-4S ferredoxin-type" evidence="8">
    <location>
        <begin position="37"/>
        <end position="56"/>
    </location>
</feature>
<proteinExistence type="predicted"/>
<protein>
    <submittedName>
        <fullName evidence="9">Ferredoxin</fullName>
    </submittedName>
</protein>
<dbReference type="Proteomes" id="UP000252355">
    <property type="component" value="Unassembled WGS sequence"/>
</dbReference>
<evidence type="ECO:0000313" key="9">
    <source>
        <dbReference type="EMBL" id="RCK78323.1"/>
    </source>
</evidence>
<dbReference type="GO" id="GO:0051539">
    <property type="term" value="F:4 iron, 4 sulfur cluster binding"/>
    <property type="evidence" value="ECO:0007669"/>
    <property type="project" value="UniProtKB-KW"/>
</dbReference>
<evidence type="ECO:0000256" key="5">
    <source>
        <dbReference type="ARBA" id="ARBA00022982"/>
    </source>
</evidence>
<evidence type="ECO:0000256" key="1">
    <source>
        <dbReference type="ARBA" id="ARBA00022448"/>
    </source>
</evidence>
<evidence type="ECO:0000313" key="10">
    <source>
        <dbReference type="Proteomes" id="UP000252355"/>
    </source>
</evidence>
<dbReference type="Pfam" id="PF13237">
    <property type="entry name" value="Fer4_10"/>
    <property type="match status" value="1"/>
</dbReference>
<evidence type="ECO:0000256" key="2">
    <source>
        <dbReference type="ARBA" id="ARBA00022485"/>
    </source>
</evidence>
<dbReference type="PANTHER" id="PTHR43687:SF6">
    <property type="entry name" value="L-ASPARTATE SEMIALDEHYDE SULFURTRANSFERASE IRON-SULFUR SUBUNIT"/>
    <property type="match status" value="1"/>
</dbReference>
<sequence>MSIKVDQNKCTGCGACIGTCPVEVLEMKNGKAAYKGDGCIDCGACVSACPVEALSL</sequence>
<dbReference type="Gene3D" id="3.30.70.20">
    <property type="match status" value="1"/>
</dbReference>
<feature type="domain" description="4Fe-4S ferredoxin-type" evidence="8">
    <location>
        <begin position="1"/>
        <end position="30"/>
    </location>
</feature>
<keyword evidence="1" id="KW-0813">Transport</keyword>
<dbReference type="InterPro" id="IPR050572">
    <property type="entry name" value="Fe-S_Ferredoxin"/>
</dbReference>
<reference evidence="9 10" key="1">
    <citation type="submission" date="2018-05" db="EMBL/GenBank/DDBJ databases">
        <title>A metagenomic window into the 2 km-deep terrestrial subsurface aquifer revealed taxonomically and functionally diverse microbial community comprising novel uncultured bacterial lineages.</title>
        <authorList>
            <person name="Kadnikov V.V."/>
            <person name="Mardanov A.V."/>
            <person name="Beletsky A.V."/>
            <person name="Banks D."/>
            <person name="Pimenov N.V."/>
            <person name="Frank Y.A."/>
            <person name="Karnachuk O.V."/>
            <person name="Ravin N.V."/>
        </authorList>
    </citation>
    <scope>NUCLEOTIDE SEQUENCE [LARGE SCALE GENOMIC DNA]</scope>
    <source>
        <strain evidence="9">BY5</strain>
    </source>
</reference>
<evidence type="ECO:0000256" key="4">
    <source>
        <dbReference type="ARBA" id="ARBA00022737"/>
    </source>
</evidence>
<keyword evidence="5" id="KW-0249">Electron transport</keyword>
<dbReference type="EMBL" id="QOQW01000024">
    <property type="protein sequence ID" value="RCK78323.1"/>
    <property type="molecule type" value="Genomic_DNA"/>
</dbReference>
<dbReference type="GO" id="GO:0046872">
    <property type="term" value="F:metal ion binding"/>
    <property type="evidence" value="ECO:0007669"/>
    <property type="project" value="UniProtKB-KW"/>
</dbReference>
<evidence type="ECO:0000256" key="6">
    <source>
        <dbReference type="ARBA" id="ARBA00023004"/>
    </source>
</evidence>
<dbReference type="PROSITE" id="PS00198">
    <property type="entry name" value="4FE4S_FER_1"/>
    <property type="match status" value="1"/>
</dbReference>
<dbReference type="InterPro" id="IPR017896">
    <property type="entry name" value="4Fe4S_Fe-S-bd"/>
</dbReference>
<name>A0A367ZJL6_9BACT</name>
<dbReference type="PANTHER" id="PTHR43687">
    <property type="entry name" value="ADENYLYLSULFATE REDUCTASE, BETA SUBUNIT"/>
    <property type="match status" value="1"/>
</dbReference>
<evidence type="ECO:0000256" key="7">
    <source>
        <dbReference type="ARBA" id="ARBA00023014"/>
    </source>
</evidence>
<keyword evidence="4" id="KW-0677">Repeat</keyword>
<dbReference type="SUPFAM" id="SSF54862">
    <property type="entry name" value="4Fe-4S ferredoxins"/>
    <property type="match status" value="1"/>
</dbReference>
<dbReference type="PROSITE" id="PS51379">
    <property type="entry name" value="4FE4S_FER_2"/>
    <property type="match status" value="2"/>
</dbReference>
<accession>A0A367ZJL6</accession>
<organism evidence="9 10">
    <name type="scientific">Candidatus Ozemobacter sibiricus</name>
    <dbReference type="NCBI Taxonomy" id="2268124"/>
    <lineage>
        <taxon>Bacteria</taxon>
        <taxon>Candidatus Ozemobacteria</taxon>
        <taxon>Candidatus Ozemobacterales</taxon>
        <taxon>Candidatus Ozemobacteraceae</taxon>
        <taxon>Candidatus Ozemobacter</taxon>
    </lineage>
</organism>